<evidence type="ECO:0000256" key="3">
    <source>
        <dbReference type="ARBA" id="ARBA00022692"/>
    </source>
</evidence>
<dbReference type="RefSeq" id="WP_343799039.1">
    <property type="nucleotide sequence ID" value="NZ_BAAADJ010000022.1"/>
</dbReference>
<accession>A0ABN0WAR4</accession>
<keyword evidence="5 7" id="KW-0472">Membrane</keyword>
<keyword evidence="12" id="KW-1185">Reference proteome</keyword>
<feature type="region of interest" description="Disordered" evidence="10">
    <location>
        <begin position="1"/>
        <end position="25"/>
    </location>
</feature>
<dbReference type="Proteomes" id="UP001500782">
    <property type="component" value="Unassembled WGS sequence"/>
</dbReference>
<name>A0ABN0WAR4_9BACI</name>
<organism evidence="11 12">
    <name type="scientific">Bacillus carboniphilus</name>
    <dbReference type="NCBI Taxonomy" id="86663"/>
    <lineage>
        <taxon>Bacteria</taxon>
        <taxon>Bacillati</taxon>
        <taxon>Bacillota</taxon>
        <taxon>Bacilli</taxon>
        <taxon>Bacillales</taxon>
        <taxon>Bacillaceae</taxon>
        <taxon>Bacillus</taxon>
    </lineage>
</organism>
<comment type="subcellular location">
    <subcellularLocation>
        <location evidence="7">Cell membrane</location>
        <topology evidence="7">Single-pass type II membrane protein</topology>
    </subcellularLocation>
    <text evidence="7">Localizes to the division septum where it forms a ring structure.</text>
</comment>
<feature type="transmembrane region" description="Helical" evidence="7">
    <location>
        <begin position="38"/>
        <end position="59"/>
    </location>
</feature>
<evidence type="ECO:0000256" key="2">
    <source>
        <dbReference type="ARBA" id="ARBA00022618"/>
    </source>
</evidence>
<keyword evidence="9" id="KW-0175">Coiled coil</keyword>
<evidence type="ECO:0000256" key="8">
    <source>
        <dbReference type="NCBIfam" id="TIGR02209"/>
    </source>
</evidence>
<evidence type="ECO:0000256" key="1">
    <source>
        <dbReference type="ARBA" id="ARBA00022475"/>
    </source>
</evidence>
<feature type="compositionally biased region" description="Low complexity" evidence="10">
    <location>
        <begin position="7"/>
        <end position="20"/>
    </location>
</feature>
<evidence type="ECO:0000256" key="5">
    <source>
        <dbReference type="ARBA" id="ARBA00023136"/>
    </source>
</evidence>
<evidence type="ECO:0000256" key="9">
    <source>
        <dbReference type="SAM" id="Coils"/>
    </source>
</evidence>
<dbReference type="NCBIfam" id="TIGR02209">
    <property type="entry name" value="ftsL_broad"/>
    <property type="match status" value="1"/>
</dbReference>
<keyword evidence="2 7" id="KW-0132">Cell division</keyword>
<dbReference type="InterPro" id="IPR007060">
    <property type="entry name" value="FtsL/DivIC"/>
</dbReference>
<dbReference type="Pfam" id="PF04977">
    <property type="entry name" value="DivIC"/>
    <property type="match status" value="1"/>
</dbReference>
<keyword evidence="6 7" id="KW-0131">Cell cycle</keyword>
<dbReference type="HAMAP" id="MF_00910">
    <property type="entry name" value="FtsL"/>
    <property type="match status" value="1"/>
</dbReference>
<keyword evidence="1 7" id="KW-1003">Cell membrane</keyword>
<evidence type="ECO:0000313" key="12">
    <source>
        <dbReference type="Proteomes" id="UP001500782"/>
    </source>
</evidence>
<protein>
    <recommendedName>
        <fullName evidence="7 8">Cell division protein FtsL</fullName>
    </recommendedName>
</protein>
<keyword evidence="3 7" id="KW-0812">Transmembrane</keyword>
<evidence type="ECO:0000256" key="10">
    <source>
        <dbReference type="SAM" id="MobiDB-lite"/>
    </source>
</evidence>
<sequence length="120" mass="13975">MSNLAHKLQQQPQRQVQKQPVPQPKKIRFSQLTPGEKFLGLLFALFITVLCVNMVSNFATTYQVNKEIQQLETEIAQQERKNQDFENQVSELSRYERIMAKAKELGLKLDENNVKVVEEQ</sequence>
<dbReference type="EMBL" id="BAAADJ010000022">
    <property type="protein sequence ID" value="GAA0331099.1"/>
    <property type="molecule type" value="Genomic_DNA"/>
</dbReference>
<proteinExistence type="inferred from homology"/>
<evidence type="ECO:0000256" key="4">
    <source>
        <dbReference type="ARBA" id="ARBA00022989"/>
    </source>
</evidence>
<feature type="coiled-coil region" evidence="9">
    <location>
        <begin position="61"/>
        <end position="95"/>
    </location>
</feature>
<comment type="function">
    <text evidence="7">Essential cell division protein.</text>
</comment>
<gene>
    <name evidence="7 11" type="primary">ftsL</name>
    <name evidence="11" type="ORF">GCM10008967_22050</name>
</gene>
<evidence type="ECO:0000313" key="11">
    <source>
        <dbReference type="EMBL" id="GAA0331099.1"/>
    </source>
</evidence>
<evidence type="ECO:0000256" key="7">
    <source>
        <dbReference type="HAMAP-Rule" id="MF_00910"/>
    </source>
</evidence>
<evidence type="ECO:0000256" key="6">
    <source>
        <dbReference type="ARBA" id="ARBA00023306"/>
    </source>
</evidence>
<comment type="caution">
    <text evidence="11">The sequence shown here is derived from an EMBL/GenBank/DDBJ whole genome shotgun (WGS) entry which is preliminary data.</text>
</comment>
<comment type="similarity">
    <text evidence="7">Belongs to the FtsL family.</text>
</comment>
<keyword evidence="4 7" id="KW-1133">Transmembrane helix</keyword>
<reference evidence="11 12" key="1">
    <citation type="journal article" date="2019" name="Int. J. Syst. Evol. Microbiol.">
        <title>The Global Catalogue of Microorganisms (GCM) 10K type strain sequencing project: providing services to taxonomists for standard genome sequencing and annotation.</title>
        <authorList>
            <consortium name="The Broad Institute Genomics Platform"/>
            <consortium name="The Broad Institute Genome Sequencing Center for Infectious Disease"/>
            <person name="Wu L."/>
            <person name="Ma J."/>
        </authorList>
    </citation>
    <scope>NUCLEOTIDE SEQUENCE [LARGE SCALE GENOMIC DNA]</scope>
    <source>
        <strain evidence="11 12">JCM 9731</strain>
    </source>
</reference>
<dbReference type="InterPro" id="IPR011922">
    <property type="entry name" value="Cell_div_FtsL"/>
</dbReference>
<dbReference type="GO" id="GO:0051301">
    <property type="term" value="P:cell division"/>
    <property type="evidence" value="ECO:0007669"/>
    <property type="project" value="UniProtKB-KW"/>
</dbReference>